<evidence type="ECO:0000256" key="5">
    <source>
        <dbReference type="ARBA" id="ARBA00022553"/>
    </source>
</evidence>
<evidence type="ECO:0000256" key="11">
    <source>
        <dbReference type="ARBA" id="ARBA00033378"/>
    </source>
</evidence>
<evidence type="ECO:0000256" key="13">
    <source>
        <dbReference type="ARBA" id="ARBA00093543"/>
    </source>
</evidence>
<evidence type="ECO:0000256" key="9">
    <source>
        <dbReference type="ARBA" id="ARBA00023242"/>
    </source>
</evidence>
<feature type="compositionally biased region" description="Low complexity" evidence="14">
    <location>
        <begin position="391"/>
        <end position="402"/>
    </location>
</feature>
<dbReference type="PANTHER" id="PTHR13453:SF1">
    <property type="entry name" value="KAT8 REGULATORY NSL COMPLEX SUBUNIT 2"/>
    <property type="match status" value="1"/>
</dbReference>
<dbReference type="Pfam" id="PF13891">
    <property type="entry name" value="zf-C3HC3H_KANSL2"/>
    <property type="match status" value="2"/>
</dbReference>
<proteinExistence type="predicted"/>
<keyword evidence="6" id="KW-0832">Ubl conjugation</keyword>
<protein>
    <recommendedName>
        <fullName evidence="3">KAT8 regulatory NSL complex subunit 2</fullName>
    </recommendedName>
    <alternativeName>
        <fullName evidence="11">NSL complex protein NSL2</fullName>
    </alternativeName>
    <alternativeName>
        <fullName evidence="10">Non-specific lethal 2 homolog</fullName>
    </alternativeName>
</protein>
<feature type="region of interest" description="Disordered" evidence="14">
    <location>
        <begin position="442"/>
        <end position="472"/>
    </location>
</feature>
<dbReference type="Proteomes" id="UP000694388">
    <property type="component" value="Unplaced"/>
</dbReference>
<dbReference type="InterPro" id="IPR025927">
    <property type="entry name" value="Znf_KANL2-like"/>
</dbReference>
<accession>A0A8C4Q6P4</accession>
<evidence type="ECO:0000256" key="4">
    <source>
        <dbReference type="ARBA" id="ARBA00022499"/>
    </source>
</evidence>
<dbReference type="Ensembl" id="ENSEBUT00000011154.1">
    <property type="protein sequence ID" value="ENSEBUP00000010605.1"/>
    <property type="gene ID" value="ENSEBUG00000006797.1"/>
</dbReference>
<keyword evidence="8" id="KW-0496">Mitochondrion</keyword>
<dbReference type="PANTHER" id="PTHR13453">
    <property type="entry name" value="KAT8 REGULATORY NSL COMPLEX SUBUNIT 2"/>
    <property type="match status" value="1"/>
</dbReference>
<keyword evidence="4" id="KW-1017">Isopeptide bond</keyword>
<evidence type="ECO:0000256" key="7">
    <source>
        <dbReference type="ARBA" id="ARBA00022853"/>
    </source>
</evidence>
<evidence type="ECO:0000256" key="3">
    <source>
        <dbReference type="ARBA" id="ARBA00015508"/>
    </source>
</evidence>
<keyword evidence="17" id="KW-1185">Reference proteome</keyword>
<feature type="domain" description="KANL2-like probable zinc-finger" evidence="15">
    <location>
        <begin position="322"/>
        <end position="377"/>
    </location>
</feature>
<reference evidence="16" key="1">
    <citation type="submission" date="2025-08" db="UniProtKB">
        <authorList>
            <consortium name="Ensembl"/>
        </authorList>
    </citation>
    <scope>IDENTIFICATION</scope>
</reference>
<name>A0A8C4Q6P4_EPTBU</name>
<evidence type="ECO:0000259" key="15">
    <source>
        <dbReference type="Pfam" id="PF13891"/>
    </source>
</evidence>
<feature type="compositionally biased region" description="Polar residues" evidence="14">
    <location>
        <begin position="87"/>
        <end position="96"/>
    </location>
</feature>
<keyword evidence="7" id="KW-0156">Chromatin regulator</keyword>
<evidence type="ECO:0000313" key="16">
    <source>
        <dbReference type="Ensembl" id="ENSEBUP00000010605.1"/>
    </source>
</evidence>
<dbReference type="AlphaFoldDB" id="A0A8C4Q6P4"/>
<sequence>MNRIRIHVLPPSRTRVPISTRVTTEVPTPCAYGVRPCTHPRIDGYEFCLRHILHDRTAPYRQCSYVSSRNGKRCPNAAPRGDRKDGTTSVLHPTKSTGASVKKGMYAFCFEHMRKAARAARQQRKKLTPAPTAENQLAELCSYPNVAVAGQSRSSSRSDFGLDSWSESDGEGTLVEQLWRADPDSEADSIDSDQEDPLKHAGVYTAEEVALITRNKLIRLQSLYIDQFKRLQHLMEERRHKFLHNRQEEEESAGSSNMVDEGGVTEEARRLRAMKRYRRRFGVEAILQEQLKVRRARTTEGHSNVGCSGQRGLQQCVSINDGVRCAMRALPLAKHCASHICEDGAQLLFQLCPGEPNAPCSKPVLAGLCEDRCPLHMRLLPIRYLPPPPDALGSATDTAATDSSDDGLLEPSGDSSNSRHIDVVGDISQMFSRGTEMEVGEVIEGTTQARDCDFSSLGIDKPGGYPEEPGED</sequence>
<keyword evidence="5" id="KW-0597">Phosphoprotein</keyword>
<evidence type="ECO:0000256" key="8">
    <source>
        <dbReference type="ARBA" id="ARBA00023128"/>
    </source>
</evidence>
<feature type="region of interest" description="Disordered" evidence="14">
    <location>
        <begin position="390"/>
        <end position="422"/>
    </location>
</feature>
<comment type="function">
    <text evidence="12">Non-catalytic component of the NSL histone acetyltransferase complex, a multiprotein complex that mediates histone H4 acetylation at 'Lys-5'- and 'Lys-8' (H4K5ac and H4K8ac) at transcription start sites and promotes transcription initiation. Required for NSL complex stability and for transcription of intraciliary transport genes in both ciliated and non-ciliated cells by regulating histone H4 acetylation at 'Lys-5'- and 'Lys-12' (H4K5ac and H4K12ac). This is necessary for cilium assembly in ciliated cells and for organization of the microtubule cytoskeleton in non-ciliated cells. Required within the NSL complex to maintain nuclear architecture stability by promoting KAT8-mediated acetylation of lamin LMNA.</text>
</comment>
<keyword evidence="9" id="KW-0539">Nucleus</keyword>
<dbReference type="GO" id="GO:0005634">
    <property type="term" value="C:nucleus"/>
    <property type="evidence" value="ECO:0007669"/>
    <property type="project" value="UniProtKB-SubCell"/>
</dbReference>
<evidence type="ECO:0000256" key="14">
    <source>
        <dbReference type="SAM" id="MobiDB-lite"/>
    </source>
</evidence>
<dbReference type="InterPro" id="IPR026316">
    <property type="entry name" value="NSL2"/>
</dbReference>
<evidence type="ECO:0000256" key="10">
    <source>
        <dbReference type="ARBA" id="ARBA00032947"/>
    </source>
</evidence>
<feature type="region of interest" description="Disordered" evidence="14">
    <location>
        <begin position="71"/>
        <end position="96"/>
    </location>
</feature>
<evidence type="ECO:0000256" key="1">
    <source>
        <dbReference type="ARBA" id="ARBA00004123"/>
    </source>
</evidence>
<dbReference type="GO" id="GO:0006325">
    <property type="term" value="P:chromatin organization"/>
    <property type="evidence" value="ECO:0007669"/>
    <property type="project" value="UniProtKB-KW"/>
</dbReference>
<organism evidence="16 17">
    <name type="scientific">Eptatretus burgeri</name>
    <name type="common">Inshore hagfish</name>
    <dbReference type="NCBI Taxonomy" id="7764"/>
    <lineage>
        <taxon>Eukaryota</taxon>
        <taxon>Metazoa</taxon>
        <taxon>Chordata</taxon>
        <taxon>Craniata</taxon>
        <taxon>Vertebrata</taxon>
        <taxon>Cyclostomata</taxon>
        <taxon>Myxini</taxon>
        <taxon>Myxiniformes</taxon>
        <taxon>Myxinidae</taxon>
        <taxon>Eptatretinae</taxon>
        <taxon>Eptatretus</taxon>
    </lineage>
</organism>
<reference evidence="16" key="2">
    <citation type="submission" date="2025-09" db="UniProtKB">
        <authorList>
            <consortium name="Ensembl"/>
        </authorList>
    </citation>
    <scope>IDENTIFICATION</scope>
</reference>
<evidence type="ECO:0000313" key="17">
    <source>
        <dbReference type="Proteomes" id="UP000694388"/>
    </source>
</evidence>
<dbReference type="GO" id="GO:0005739">
    <property type="term" value="C:mitochondrion"/>
    <property type="evidence" value="ECO:0007669"/>
    <property type="project" value="UniProtKB-SubCell"/>
</dbReference>
<dbReference type="GO" id="GO:0044545">
    <property type="term" value="C:NSL complex"/>
    <property type="evidence" value="ECO:0007669"/>
    <property type="project" value="TreeGrafter"/>
</dbReference>
<comment type="subcellular location">
    <subcellularLocation>
        <location evidence="2">Mitochondrion</location>
    </subcellularLocation>
    <subcellularLocation>
        <location evidence="1">Nucleus</location>
    </subcellularLocation>
</comment>
<comment type="subunit">
    <text evidence="13">Component of the NSL complex at least composed of KAT8/MOF, KANSL1, KANSL2, KANSL3, MCRS1, PHF20, OGT1/OGT, WDR5 and HCFC1.</text>
</comment>
<feature type="domain" description="KANL2-like probable zinc-finger" evidence="15">
    <location>
        <begin position="30"/>
        <end position="85"/>
    </location>
</feature>
<evidence type="ECO:0000256" key="2">
    <source>
        <dbReference type="ARBA" id="ARBA00004173"/>
    </source>
</evidence>
<evidence type="ECO:0000256" key="12">
    <source>
        <dbReference type="ARBA" id="ARBA00093359"/>
    </source>
</evidence>
<dbReference type="GeneTree" id="ENSGT00940000155808"/>
<evidence type="ECO:0000256" key="6">
    <source>
        <dbReference type="ARBA" id="ARBA00022843"/>
    </source>
</evidence>